<dbReference type="Gene3D" id="2.60.40.3440">
    <property type="match status" value="2"/>
</dbReference>
<dbReference type="InterPro" id="IPR010221">
    <property type="entry name" value="VCBS_dom"/>
</dbReference>
<dbReference type="AlphaFoldDB" id="A0A7Y4DT19"/>
<dbReference type="EMBL" id="VTXW01000017">
    <property type="protein sequence ID" value="NOH34897.1"/>
    <property type="molecule type" value="Genomic_DNA"/>
</dbReference>
<dbReference type="NCBIfam" id="TIGR01965">
    <property type="entry name" value="VCBS_repeat"/>
    <property type="match status" value="2"/>
</dbReference>
<accession>A0A7Y4DT19</accession>
<dbReference type="Pfam" id="PF17963">
    <property type="entry name" value="Big_9"/>
    <property type="match status" value="2"/>
</dbReference>
<name>A0A7Y4DT19_9VIBR</name>
<feature type="region of interest" description="Disordered" evidence="1">
    <location>
        <begin position="362"/>
        <end position="393"/>
    </location>
</feature>
<organism evidence="2 3">
    <name type="scientific">Vibrio chagasii</name>
    <dbReference type="NCBI Taxonomy" id="170679"/>
    <lineage>
        <taxon>Bacteria</taxon>
        <taxon>Pseudomonadati</taxon>
        <taxon>Pseudomonadota</taxon>
        <taxon>Gammaproteobacteria</taxon>
        <taxon>Vibrionales</taxon>
        <taxon>Vibrionaceae</taxon>
        <taxon>Vibrio</taxon>
    </lineage>
</organism>
<feature type="compositionally biased region" description="Polar residues" evidence="1">
    <location>
        <begin position="281"/>
        <end position="307"/>
    </location>
</feature>
<protein>
    <submittedName>
        <fullName evidence="2">Tandem-95 repeat protein</fullName>
    </submittedName>
</protein>
<feature type="non-terminal residue" evidence="2">
    <location>
        <position position="421"/>
    </location>
</feature>
<evidence type="ECO:0000256" key="1">
    <source>
        <dbReference type="SAM" id="MobiDB-lite"/>
    </source>
</evidence>
<dbReference type="NCBIfam" id="NF012211">
    <property type="entry name" value="tand_rpt_95"/>
    <property type="match status" value="2"/>
</dbReference>
<gene>
    <name evidence="2" type="ORF">F0245_16240</name>
</gene>
<comment type="caution">
    <text evidence="2">The sequence shown here is derived from an EMBL/GenBank/DDBJ whole genome shotgun (WGS) entry which is preliminary data.</text>
</comment>
<reference evidence="2 3" key="1">
    <citation type="submission" date="2019-09" db="EMBL/GenBank/DDBJ databases">
        <title>Draft genome sequencing and comparative genomics of hatchery-associated Vibrios.</title>
        <authorList>
            <person name="Kehlet-Delgado H."/>
            <person name="Mueller R.S."/>
        </authorList>
    </citation>
    <scope>NUCLEOTIDE SEQUENCE [LARGE SCALE GENOMIC DNA]</scope>
    <source>
        <strain evidence="2 3">00-90-10</strain>
    </source>
</reference>
<proteinExistence type="predicted"/>
<dbReference type="RefSeq" id="WP_171368496.1">
    <property type="nucleotide sequence ID" value="NZ_VTXW01000017.1"/>
</dbReference>
<evidence type="ECO:0000313" key="2">
    <source>
        <dbReference type="EMBL" id="NOH34897.1"/>
    </source>
</evidence>
<dbReference type="Proteomes" id="UP000525336">
    <property type="component" value="Unassembled WGS sequence"/>
</dbReference>
<sequence>MDITTLNLGGALALGQRIVISIDGTIKVLEEGEPLQAGDVILESLNESNSPDVSVKRFSPEDGEVELDQDIANIFEALEEGQDPAELGEEFATAAGQNGSSLGTSGTIERDGEETIPDTEFVTEGFEALGMSRTQSLSLLDAYRFISESSTVSNSPPLFTDANNVVVGDTVSFTTDEDTPVSGTLSASDDDNDTLTFSLSQSPDNGSVVLNSDGSWTYTPNDDFNGDDSFSVVVSDGQGGTDTITVNVGVNPTNDTPIITDANGNPLGDSVSTTTDEDSPVSGSLSASDTDGDSLNFSKGTDPSNGTVVVDEDGNWTYTPNENYNGSDSFTVIVSDGKGGTDTVTVNVGVLLVDDVPTLTADTGSVTEDTGVDGSGNLTDSGTLAAGTGGDAGEDKFTAETGLTGTGGYGTLDVDANGNWT</sequence>
<evidence type="ECO:0000313" key="3">
    <source>
        <dbReference type="Proteomes" id="UP000525336"/>
    </source>
</evidence>
<feature type="region of interest" description="Disordered" evidence="1">
    <location>
        <begin position="255"/>
        <end position="309"/>
    </location>
</feature>